<feature type="domain" description="P-type ATPase A" evidence="15">
    <location>
        <begin position="292"/>
        <end position="424"/>
    </location>
</feature>
<keyword evidence="11 14" id="KW-1133">Transmembrane helix</keyword>
<feature type="transmembrane region" description="Helical" evidence="14">
    <location>
        <begin position="1213"/>
        <end position="1233"/>
    </location>
</feature>
<dbReference type="InterPro" id="IPR018303">
    <property type="entry name" value="ATPase_P-typ_P_site"/>
</dbReference>
<dbReference type="GO" id="GO:0015662">
    <property type="term" value="F:P-type ion transporter activity"/>
    <property type="evidence" value="ECO:0007669"/>
    <property type="project" value="TreeGrafter"/>
</dbReference>
<feature type="transmembrane region" description="Helical" evidence="14">
    <location>
        <begin position="257"/>
        <end position="276"/>
    </location>
</feature>
<keyword evidence="5" id="KW-0479">Metal-binding</keyword>
<proteinExistence type="inferred from homology"/>
<evidence type="ECO:0000256" key="14">
    <source>
        <dbReference type="SAM" id="Phobius"/>
    </source>
</evidence>
<gene>
    <name evidence="17" type="ORF">BJ085DRAFT_37711</name>
</gene>
<evidence type="ECO:0000256" key="7">
    <source>
        <dbReference type="ARBA" id="ARBA00022824"/>
    </source>
</evidence>
<dbReference type="InterPro" id="IPR023214">
    <property type="entry name" value="HAD_sf"/>
</dbReference>
<evidence type="ECO:0000256" key="9">
    <source>
        <dbReference type="ARBA" id="ARBA00022842"/>
    </source>
</evidence>
<dbReference type="SUPFAM" id="SSF81665">
    <property type="entry name" value="Calcium ATPase, transmembrane domain M"/>
    <property type="match status" value="1"/>
</dbReference>
<evidence type="ECO:0000256" key="3">
    <source>
        <dbReference type="ARBA" id="ARBA00022448"/>
    </source>
</evidence>
<feature type="transmembrane region" description="Helical" evidence="14">
    <location>
        <begin position="1096"/>
        <end position="1115"/>
    </location>
</feature>
<dbReference type="InterPro" id="IPR059000">
    <property type="entry name" value="ATPase_P-type_domA"/>
</dbReference>
<dbReference type="PROSITE" id="PS01229">
    <property type="entry name" value="COF_2"/>
    <property type="match status" value="1"/>
</dbReference>
<feature type="transmembrane region" description="Helical" evidence="14">
    <location>
        <begin position="439"/>
        <end position="459"/>
    </location>
</feature>
<comment type="similarity">
    <text evidence="2">Belongs to the cation transport ATPase (P-type) (TC 3.A.3) family. Type V subfamily.</text>
</comment>
<dbReference type="Pfam" id="PF00122">
    <property type="entry name" value="E1-E2_ATPase"/>
    <property type="match status" value="1"/>
</dbReference>
<dbReference type="InterPro" id="IPR008250">
    <property type="entry name" value="ATPase_P-typ_transduc_dom_A_sf"/>
</dbReference>
<evidence type="ECO:0000256" key="6">
    <source>
        <dbReference type="ARBA" id="ARBA00022741"/>
    </source>
</evidence>
<keyword evidence="4 14" id="KW-0812">Transmembrane</keyword>
<evidence type="ECO:0000256" key="1">
    <source>
        <dbReference type="ARBA" id="ARBA00004477"/>
    </source>
</evidence>
<keyword evidence="3" id="KW-0813">Transport</keyword>
<dbReference type="PANTHER" id="PTHR45630:SF7">
    <property type="entry name" value="ENDOPLASMIC RETICULUM TRANSMEMBRANE HELIX TRANSLOCASE"/>
    <property type="match status" value="1"/>
</dbReference>
<dbReference type="STRING" id="215637.A0A4P9ZQ81"/>
<feature type="transmembrane region" description="Helical" evidence="14">
    <location>
        <begin position="1253"/>
        <end position="1276"/>
    </location>
</feature>
<dbReference type="SUPFAM" id="SSF81653">
    <property type="entry name" value="Calcium ATPase, transduction domain A"/>
    <property type="match status" value="1"/>
</dbReference>
<evidence type="ECO:0000313" key="18">
    <source>
        <dbReference type="Proteomes" id="UP000268162"/>
    </source>
</evidence>
<dbReference type="SFLD" id="SFLDS00003">
    <property type="entry name" value="Haloacid_Dehalogenase"/>
    <property type="match status" value="1"/>
</dbReference>
<dbReference type="GO" id="GO:0046872">
    <property type="term" value="F:metal ion binding"/>
    <property type="evidence" value="ECO:0007669"/>
    <property type="project" value="UniProtKB-KW"/>
</dbReference>
<dbReference type="PROSITE" id="PS00154">
    <property type="entry name" value="ATPASE_E1_E2"/>
    <property type="match status" value="1"/>
</dbReference>
<dbReference type="SUPFAM" id="SSF81660">
    <property type="entry name" value="Metal cation-transporting ATPase, ATP-binding domain N"/>
    <property type="match status" value="1"/>
</dbReference>
<dbReference type="PANTHER" id="PTHR45630">
    <property type="entry name" value="CATION-TRANSPORTING ATPASE-RELATED"/>
    <property type="match status" value="1"/>
</dbReference>
<evidence type="ECO:0000259" key="16">
    <source>
        <dbReference type="Pfam" id="PF23143"/>
    </source>
</evidence>
<dbReference type="InterPro" id="IPR006544">
    <property type="entry name" value="P-type_TPase_V"/>
</dbReference>
<dbReference type="Gene3D" id="3.40.50.1000">
    <property type="entry name" value="HAD superfamily/HAD-like"/>
    <property type="match status" value="1"/>
</dbReference>
<dbReference type="InterPro" id="IPR044492">
    <property type="entry name" value="P_typ_ATPase_HD_dom"/>
</dbReference>
<dbReference type="GO" id="GO:0005524">
    <property type="term" value="F:ATP binding"/>
    <property type="evidence" value="ECO:0007669"/>
    <property type="project" value="UniProtKB-KW"/>
</dbReference>
<feature type="transmembrane region" description="Helical" evidence="14">
    <location>
        <begin position="1136"/>
        <end position="1157"/>
    </location>
</feature>
<organism evidence="17 18">
    <name type="scientific">Dimargaris cristalligena</name>
    <dbReference type="NCBI Taxonomy" id="215637"/>
    <lineage>
        <taxon>Eukaryota</taxon>
        <taxon>Fungi</taxon>
        <taxon>Fungi incertae sedis</taxon>
        <taxon>Zoopagomycota</taxon>
        <taxon>Kickxellomycotina</taxon>
        <taxon>Dimargaritomycetes</taxon>
        <taxon>Dimargaritales</taxon>
        <taxon>Dimargaritaceae</taxon>
        <taxon>Dimargaris</taxon>
    </lineage>
</organism>
<feature type="domain" description="P5A-ATPase transmembrane helical hairpin" evidence="16">
    <location>
        <begin position="55"/>
        <end position="123"/>
    </location>
</feature>
<keyword evidence="10" id="KW-1278">Translocase</keyword>
<name>A0A4P9ZQ81_9FUNG</name>
<dbReference type="InterPro" id="IPR023298">
    <property type="entry name" value="ATPase_P-typ_TM_dom_sf"/>
</dbReference>
<keyword evidence="12 14" id="KW-0472">Membrane</keyword>
<evidence type="ECO:0000256" key="13">
    <source>
        <dbReference type="SAM" id="MobiDB-lite"/>
    </source>
</evidence>
<dbReference type="CDD" id="cd07543">
    <property type="entry name" value="P-type_ATPase_cation"/>
    <property type="match status" value="1"/>
</dbReference>
<dbReference type="InterPro" id="IPR001757">
    <property type="entry name" value="P_typ_ATPase"/>
</dbReference>
<dbReference type="Proteomes" id="UP000268162">
    <property type="component" value="Unassembled WGS sequence"/>
</dbReference>
<feature type="transmembrane region" description="Helical" evidence="14">
    <location>
        <begin position="235"/>
        <end position="251"/>
    </location>
</feature>
<keyword evidence="7" id="KW-0256">Endoplasmic reticulum</keyword>
<dbReference type="GO" id="GO:0006874">
    <property type="term" value="P:intracellular calcium ion homeostasis"/>
    <property type="evidence" value="ECO:0007669"/>
    <property type="project" value="TreeGrafter"/>
</dbReference>
<dbReference type="GO" id="GO:0019829">
    <property type="term" value="F:ATPase-coupled monoatomic cation transmembrane transporter activity"/>
    <property type="evidence" value="ECO:0007669"/>
    <property type="project" value="TreeGrafter"/>
</dbReference>
<dbReference type="PRINTS" id="PR00119">
    <property type="entry name" value="CATATPASE"/>
</dbReference>
<dbReference type="EMBL" id="ML002825">
    <property type="protein sequence ID" value="RKP35626.1"/>
    <property type="molecule type" value="Genomic_DNA"/>
</dbReference>
<comment type="subcellular location">
    <subcellularLocation>
        <location evidence="1">Endoplasmic reticulum membrane</location>
        <topology evidence="1">Multi-pass membrane protein</topology>
    </subcellularLocation>
</comment>
<evidence type="ECO:0000256" key="8">
    <source>
        <dbReference type="ARBA" id="ARBA00022840"/>
    </source>
</evidence>
<evidence type="ECO:0000256" key="10">
    <source>
        <dbReference type="ARBA" id="ARBA00022967"/>
    </source>
</evidence>
<dbReference type="SFLD" id="SFLDF00027">
    <property type="entry name" value="p-type_atpase"/>
    <property type="match status" value="1"/>
</dbReference>
<dbReference type="GO" id="GO:0016887">
    <property type="term" value="F:ATP hydrolysis activity"/>
    <property type="evidence" value="ECO:0007669"/>
    <property type="project" value="InterPro"/>
</dbReference>
<evidence type="ECO:0000256" key="4">
    <source>
        <dbReference type="ARBA" id="ARBA00022692"/>
    </source>
</evidence>
<feature type="compositionally biased region" description="Low complexity" evidence="13">
    <location>
        <begin position="994"/>
        <end position="1005"/>
    </location>
</feature>
<dbReference type="FunFam" id="3.40.50.1000:FF:000056">
    <property type="entry name" value="Cation-transporting ATPase"/>
    <property type="match status" value="1"/>
</dbReference>
<dbReference type="NCBIfam" id="TIGR01494">
    <property type="entry name" value="ATPase_P-type"/>
    <property type="match status" value="1"/>
</dbReference>
<dbReference type="SUPFAM" id="SSF56784">
    <property type="entry name" value="HAD-like"/>
    <property type="match status" value="1"/>
</dbReference>
<dbReference type="NCBIfam" id="TIGR01657">
    <property type="entry name" value="P-ATPase-V"/>
    <property type="match status" value="1"/>
</dbReference>
<dbReference type="Pfam" id="PF23143">
    <property type="entry name" value="2TM_P5A-ATPase"/>
    <property type="match status" value="1"/>
</dbReference>
<evidence type="ECO:0000259" key="15">
    <source>
        <dbReference type="Pfam" id="PF00122"/>
    </source>
</evidence>
<dbReference type="InterPro" id="IPR036412">
    <property type="entry name" value="HAD-like_sf"/>
</dbReference>
<sequence>MFKQPKKDGPSNQQHWLSLTAAKPNALRAPRPHLRPTQRLIQAKSIRQASLLVQLPRWQHLYVWPFMSLYPVWLAGYVQYYDRFFGSVEYTFISLALLISLHALAFLSGQWSIPVKARTTCRTTTDLNAAHVILVVPQKHRGQAELCPLERGPATAERPEGVVFFHFQKKRFTYDPTCDQFVKIHYPSKDHPALGAFQASHGLTTAGEVARQTECFGSNRFDVPVPTFQELFKEHAVAPFFIFQLFCVGLWCLDEYWYYSIFTLMMLVVFESTVVFQRVRTLKEFRSLSLSPFELLVYREKAWVAIHSDQLLPGDVCSLTRTEGDRAVPCDMLLVDGTCIVNEAMLSGESTPLLKESVRQRDPADRLDMNGADKVHMLFGGTKILQVTPAETDAGAVPPPPDRGCVAYVLRTGFGSAQGKLVRTMIFNTERVSANNVEALFFILFLLIFALAAASYVWVEGMQNEKRKKFKVILDCILIVTSVVPPELPMELSLAVNTSLVALSRLAIFCTEPFRIPFAGKLDICCFDKTGTLTGEDLVVEGIAGIGRSLTDLYDPRHLPSETTLTLATAHALVLLDDDTVVGDPMEKVTLQAVGWKLGTQDRVSIDPDVVRDQPTVPADLTILRRFQFSSALKRMSTLVRLAPQTDAASSLVYAAVKGAPETLQGMFTQVPEGYEAAYKSFSRRGSRVLALGYKPFPELATFPTPAQLSAVAREKVECDLRFVGFLVFHCPLKPDSKRAIEMLNQSSHRVVMITGDNALTACHIARQLDIVERPVLILEAHSVGPSESDPVELRWMSVDETTSIAVDPQAPILPRDLVDQYDLCLTGPALSQILNLPIVADLISHVWVYARVSPSHKEYILTTMKQLGYITLMCGDGTNDVGALKQAHVGVALLDGKPEDLTRIAEHQRVERLKTAYEAQLNFAKRFNMPPPAPHPALKAILDAQEKKRAKDEKRRRKAEKKQPTADPDTPAEAQAPTTVTKKKKKSKKQPEAEGPVVGAVPAVTLPPNPTAEALQSMLQDMDMDDEVPTIKFGDASVASPFTSKLSSVMAVCNIVRQGRCTLVATLQMYKILALNSLISAYSLSVLYLDGIKFGDTQVTILGMLVAVCFMCISRASPREELSRKRPQANIFNPYIIISVMGQFAIHITALIYVTQNAKLFGENKEVELDAEFEPSLLNTAVYLISLSMQISTFAINYQGFPFRESLQDNKVLYRGLLAVGGIAVLGATEMVSELNDLMKFVPLPPQFKPRLLLAMALDFGLAWLIELGCSYLFSDNRPKPIARRSVPAAQQDL</sequence>
<keyword evidence="18" id="KW-1185">Reference proteome</keyword>
<dbReference type="GO" id="GO:0005789">
    <property type="term" value="C:endoplasmic reticulum membrane"/>
    <property type="evidence" value="ECO:0007669"/>
    <property type="project" value="UniProtKB-SubCell"/>
</dbReference>
<dbReference type="Gene3D" id="3.40.1110.10">
    <property type="entry name" value="Calcium-transporting ATPase, cytoplasmic domain N"/>
    <property type="match status" value="1"/>
</dbReference>
<reference evidence="18" key="1">
    <citation type="journal article" date="2018" name="Nat. Microbiol.">
        <title>Leveraging single-cell genomics to expand the fungal tree of life.</title>
        <authorList>
            <person name="Ahrendt S.R."/>
            <person name="Quandt C.A."/>
            <person name="Ciobanu D."/>
            <person name="Clum A."/>
            <person name="Salamov A."/>
            <person name="Andreopoulos B."/>
            <person name="Cheng J.F."/>
            <person name="Woyke T."/>
            <person name="Pelin A."/>
            <person name="Henrissat B."/>
            <person name="Reynolds N.K."/>
            <person name="Benny G.L."/>
            <person name="Smith M.E."/>
            <person name="James T.Y."/>
            <person name="Grigoriev I.V."/>
        </authorList>
    </citation>
    <scope>NUCLEOTIDE SEQUENCE [LARGE SCALE GENOMIC DNA]</scope>
    <source>
        <strain evidence="18">RSA 468</strain>
    </source>
</reference>
<evidence type="ECO:0000256" key="2">
    <source>
        <dbReference type="ARBA" id="ARBA00006000"/>
    </source>
</evidence>
<dbReference type="Pfam" id="PF13246">
    <property type="entry name" value="Cation_ATPase"/>
    <property type="match status" value="1"/>
</dbReference>
<keyword evidence="6" id="KW-0547">Nucleotide-binding</keyword>
<feature type="transmembrane region" description="Helical" evidence="14">
    <location>
        <begin position="61"/>
        <end position="80"/>
    </location>
</feature>
<evidence type="ECO:0000313" key="17">
    <source>
        <dbReference type="EMBL" id="RKP35626.1"/>
    </source>
</evidence>
<protein>
    <submittedName>
        <fullName evidence="17">Uncharacterized protein</fullName>
    </submittedName>
</protein>
<keyword evidence="8" id="KW-0067">ATP-binding</keyword>
<feature type="region of interest" description="Disordered" evidence="13">
    <location>
        <begin position="947"/>
        <end position="1010"/>
    </location>
</feature>
<evidence type="ECO:0000256" key="5">
    <source>
        <dbReference type="ARBA" id="ARBA00022723"/>
    </source>
</evidence>
<dbReference type="InterPro" id="IPR047820">
    <property type="entry name" value="P5A-type_ATPase"/>
</dbReference>
<dbReference type="InterPro" id="IPR023299">
    <property type="entry name" value="ATPase_P-typ_cyto_dom_N"/>
</dbReference>
<accession>A0A4P9ZQ81</accession>
<evidence type="ECO:0000256" key="11">
    <source>
        <dbReference type="ARBA" id="ARBA00022989"/>
    </source>
</evidence>
<evidence type="ECO:0000256" key="12">
    <source>
        <dbReference type="ARBA" id="ARBA00023136"/>
    </source>
</evidence>
<keyword evidence="9" id="KW-0460">Magnesium</keyword>
<feature type="transmembrane region" description="Helical" evidence="14">
    <location>
        <begin position="92"/>
        <end position="113"/>
    </location>
</feature>
<dbReference type="SFLD" id="SFLDG00002">
    <property type="entry name" value="C1.7:_P-type_atpase_like"/>
    <property type="match status" value="1"/>
</dbReference>
<dbReference type="InterPro" id="IPR057255">
    <property type="entry name" value="2TM_P5A-ATPase"/>
</dbReference>
<feature type="transmembrane region" description="Helical" evidence="14">
    <location>
        <begin position="1177"/>
        <end position="1201"/>
    </location>
</feature>
<dbReference type="Gene3D" id="2.70.150.10">
    <property type="entry name" value="Calcium-transporting ATPase, cytoplasmic transduction domain A"/>
    <property type="match status" value="1"/>
</dbReference>